<accession>A0A1J5QI10</accession>
<organism evidence="1">
    <name type="scientific">mine drainage metagenome</name>
    <dbReference type="NCBI Taxonomy" id="410659"/>
    <lineage>
        <taxon>unclassified sequences</taxon>
        <taxon>metagenomes</taxon>
        <taxon>ecological metagenomes</taxon>
    </lineage>
</organism>
<dbReference type="PANTHER" id="PTHR33361:SF2">
    <property type="entry name" value="DUF885 DOMAIN-CONTAINING PROTEIN"/>
    <property type="match status" value="1"/>
</dbReference>
<reference evidence="1" key="1">
    <citation type="submission" date="2016-10" db="EMBL/GenBank/DDBJ databases">
        <title>Sequence of Gallionella enrichment culture.</title>
        <authorList>
            <person name="Poehlein A."/>
            <person name="Muehling M."/>
            <person name="Daniel R."/>
        </authorList>
    </citation>
    <scope>NUCLEOTIDE SEQUENCE</scope>
</reference>
<dbReference type="Pfam" id="PF05960">
    <property type="entry name" value="DUF885"/>
    <property type="match status" value="1"/>
</dbReference>
<dbReference type="InterPro" id="IPR010281">
    <property type="entry name" value="DUF885"/>
</dbReference>
<gene>
    <name evidence="1" type="ORF">GALL_427000</name>
</gene>
<dbReference type="EMBL" id="MLJW01002106">
    <property type="protein sequence ID" value="OIQ75629.1"/>
    <property type="molecule type" value="Genomic_DNA"/>
</dbReference>
<proteinExistence type="predicted"/>
<evidence type="ECO:0008006" key="2">
    <source>
        <dbReference type="Google" id="ProtNLM"/>
    </source>
</evidence>
<name>A0A1J5QI10_9ZZZZ</name>
<dbReference type="AlphaFoldDB" id="A0A1J5QI10"/>
<sequence length="133" mass="14428">MDELGAYTEPGIEMGYLSAQAMRAARVVVDIGMHLGFAGPDGAPWNAESATKVMIERGLIEPDFAASEVERYLGMPGQAISYKVGERFWLDAREGARQRLGEAFSLKAFHAYALLIGPMGLDPFAGEMGDWQG</sequence>
<evidence type="ECO:0000313" key="1">
    <source>
        <dbReference type="EMBL" id="OIQ75629.1"/>
    </source>
</evidence>
<protein>
    <recommendedName>
        <fullName evidence="2">DUF885 domain-containing protein</fullName>
    </recommendedName>
</protein>
<comment type="caution">
    <text evidence="1">The sequence shown here is derived from an EMBL/GenBank/DDBJ whole genome shotgun (WGS) entry which is preliminary data.</text>
</comment>
<dbReference type="PANTHER" id="PTHR33361">
    <property type="entry name" value="GLR0591 PROTEIN"/>
    <property type="match status" value="1"/>
</dbReference>